<dbReference type="InterPro" id="IPR017055">
    <property type="entry name" value="Sig_transdc_His_kinase_DctB"/>
</dbReference>
<dbReference type="Gene3D" id="1.10.287.130">
    <property type="match status" value="1"/>
</dbReference>
<dbReference type="EC" id="2.7.13.3" evidence="3"/>
<feature type="coiled-coil region" evidence="14">
    <location>
        <begin position="345"/>
        <end position="372"/>
    </location>
</feature>
<name>A0AAJ5VXX8_9HYPH</name>
<dbReference type="Gene3D" id="6.10.250.3020">
    <property type="match status" value="1"/>
</dbReference>
<evidence type="ECO:0000256" key="15">
    <source>
        <dbReference type="SAM" id="Phobius"/>
    </source>
</evidence>
<dbReference type="GO" id="GO:0000155">
    <property type="term" value="F:phosphorelay sensor kinase activity"/>
    <property type="evidence" value="ECO:0007669"/>
    <property type="project" value="InterPro"/>
</dbReference>
<evidence type="ECO:0000256" key="1">
    <source>
        <dbReference type="ARBA" id="ARBA00000085"/>
    </source>
</evidence>
<comment type="subcellular location">
    <subcellularLocation>
        <location evidence="2">Cell membrane</location>
        <topology evidence="2">Multi-pass membrane protein</topology>
    </subcellularLocation>
</comment>
<dbReference type="AlphaFoldDB" id="A0AAJ5VXX8"/>
<dbReference type="InterPro" id="IPR029151">
    <property type="entry name" value="Sensor-like_sf"/>
</dbReference>
<reference evidence="17" key="1">
    <citation type="submission" date="2023-03" db="EMBL/GenBank/DDBJ databases">
        <title>Andean soil-derived lignocellulolytic bacterial consortium as a source of novel taxa and putative plastic-active enzymes.</title>
        <authorList>
            <person name="Diaz-Garcia L."/>
            <person name="Chuvochina M."/>
            <person name="Feuerriegel G."/>
            <person name="Bunk B."/>
            <person name="Sproer C."/>
            <person name="Streit W.R."/>
            <person name="Rodriguez L.M."/>
            <person name="Overmann J."/>
            <person name="Jimenez D.J."/>
        </authorList>
    </citation>
    <scope>NUCLEOTIDE SEQUENCE</scope>
    <source>
        <strain evidence="17">MAG 4196</strain>
    </source>
</reference>
<dbReference type="InterPro" id="IPR004358">
    <property type="entry name" value="Sig_transdc_His_kin-like_C"/>
</dbReference>
<keyword evidence="6" id="KW-0808">Transferase</keyword>
<dbReference type="GO" id="GO:0005524">
    <property type="term" value="F:ATP binding"/>
    <property type="evidence" value="ECO:0007669"/>
    <property type="project" value="UniProtKB-KW"/>
</dbReference>
<evidence type="ECO:0000256" key="5">
    <source>
        <dbReference type="ARBA" id="ARBA00022553"/>
    </source>
</evidence>
<dbReference type="SUPFAM" id="SSF55874">
    <property type="entry name" value="ATPase domain of HSP90 chaperone/DNA topoisomerase II/histidine kinase"/>
    <property type="match status" value="1"/>
</dbReference>
<feature type="transmembrane region" description="Helical" evidence="15">
    <location>
        <begin position="297"/>
        <end position="318"/>
    </location>
</feature>
<dbReference type="PROSITE" id="PS50109">
    <property type="entry name" value="HIS_KIN"/>
    <property type="match status" value="1"/>
</dbReference>
<organism evidence="17 18">
    <name type="scientific">Candidatus Devosia phytovorans</name>
    <dbReference type="NCBI Taxonomy" id="3121372"/>
    <lineage>
        <taxon>Bacteria</taxon>
        <taxon>Pseudomonadati</taxon>
        <taxon>Pseudomonadota</taxon>
        <taxon>Alphaproteobacteria</taxon>
        <taxon>Hyphomicrobiales</taxon>
        <taxon>Devosiaceae</taxon>
        <taxon>Devosia</taxon>
    </lineage>
</organism>
<evidence type="ECO:0000256" key="6">
    <source>
        <dbReference type="ARBA" id="ARBA00022679"/>
    </source>
</evidence>
<dbReference type="SUPFAM" id="SSF47384">
    <property type="entry name" value="Homodimeric domain of signal transducing histidine kinase"/>
    <property type="match status" value="1"/>
</dbReference>
<dbReference type="PANTHER" id="PTHR43065:SF46">
    <property type="entry name" value="C4-DICARBOXYLATE TRANSPORT SENSOR PROTEIN DCTB"/>
    <property type="match status" value="1"/>
</dbReference>
<dbReference type="SMART" id="SM00387">
    <property type="entry name" value="HATPase_c"/>
    <property type="match status" value="1"/>
</dbReference>
<evidence type="ECO:0000256" key="14">
    <source>
        <dbReference type="SAM" id="Coils"/>
    </source>
</evidence>
<feature type="domain" description="Histidine kinase" evidence="16">
    <location>
        <begin position="381"/>
        <end position="592"/>
    </location>
</feature>
<comment type="catalytic activity">
    <reaction evidence="1">
        <text>ATP + protein L-histidine = ADP + protein N-phospho-L-histidine.</text>
        <dbReference type="EC" id="2.7.13.3"/>
    </reaction>
</comment>
<dbReference type="Gene3D" id="3.30.565.10">
    <property type="entry name" value="Histidine kinase-like ATPase, C-terminal domain"/>
    <property type="match status" value="1"/>
</dbReference>
<keyword evidence="7 15" id="KW-0812">Transmembrane</keyword>
<dbReference type="SUPFAM" id="SSF103190">
    <property type="entry name" value="Sensory domain-like"/>
    <property type="match status" value="1"/>
</dbReference>
<dbReference type="InterPro" id="IPR036890">
    <property type="entry name" value="HATPase_C_sf"/>
</dbReference>
<keyword evidence="11 15" id="KW-1133">Transmembrane helix</keyword>
<keyword evidence="12" id="KW-0902">Two-component regulatory system</keyword>
<evidence type="ECO:0000256" key="10">
    <source>
        <dbReference type="ARBA" id="ARBA00022840"/>
    </source>
</evidence>
<dbReference type="EMBL" id="CP119312">
    <property type="protein sequence ID" value="WEK06447.1"/>
    <property type="molecule type" value="Genomic_DNA"/>
</dbReference>
<dbReference type="InterPro" id="IPR036097">
    <property type="entry name" value="HisK_dim/P_sf"/>
</dbReference>
<dbReference type="Gene3D" id="3.30.450.20">
    <property type="entry name" value="PAS domain"/>
    <property type="match status" value="2"/>
</dbReference>
<dbReference type="PANTHER" id="PTHR43065">
    <property type="entry name" value="SENSOR HISTIDINE KINASE"/>
    <property type="match status" value="1"/>
</dbReference>
<keyword evidence="10 17" id="KW-0067">ATP-binding</keyword>
<keyword evidence="14" id="KW-0175">Coiled coil</keyword>
<accession>A0AAJ5VXX8</accession>
<evidence type="ECO:0000313" key="18">
    <source>
        <dbReference type="Proteomes" id="UP001217476"/>
    </source>
</evidence>
<keyword evidence="4" id="KW-1003">Cell membrane</keyword>
<evidence type="ECO:0000313" key="17">
    <source>
        <dbReference type="EMBL" id="WEK06447.1"/>
    </source>
</evidence>
<dbReference type="PIRSF" id="PIRSF036431">
    <property type="entry name" value="STHK_DctB"/>
    <property type="match status" value="1"/>
</dbReference>
<dbReference type="GO" id="GO:0005886">
    <property type="term" value="C:plasma membrane"/>
    <property type="evidence" value="ECO:0007669"/>
    <property type="project" value="UniProtKB-SubCell"/>
</dbReference>
<evidence type="ECO:0000256" key="12">
    <source>
        <dbReference type="ARBA" id="ARBA00023012"/>
    </source>
</evidence>
<dbReference type="PRINTS" id="PR00344">
    <property type="entry name" value="BCTRLSENSOR"/>
</dbReference>
<sequence>MPWLALAVVCLVLSGVVILVADRYASSQADATLGARLRATTNLQVSALTSALDKQRAVRFVISRDADVIATLAAPDATALDGLNAKLETLNQGAGASVIYIINTDGIAVASSNFREPRSFVGNDYNFRAYYNDAMAGGTGQLFALGSVSRRPGLYIAERIEGPDGPLGVAVVKLEFDELEAMWGSEASDTYVMDSRGVVILSSVRQWRFYMRQAPSASEIASLRDSLQFGEAPLIPLPVSTISPMGSADLVTARYPGTRKDIEAIRTYADVPGTDWTLFTFSTVEENRASAISSARAVGLLSLLVVATGAALLLAYLLRNRRAQRGMQAESARLELAVAARTRDLLQALEDRQQAEAKAGRLRDDLAQSNRLAVLGQIAAGVAHEINQPLGAIRAYSENGRVFAGQRDLGSVDDNLASITALTERIAAITEQFRTFARKGGSSVEPVDAVEAVEAALAMLRHRLARNGIDVTFAPSGRPMPVLADRIGLEQIIVNLVQNAIEALSETEIPRIEIDLMRAGGHVALTILDSGPGIPPDILEKMFVPFNTNKPKGLGLGLVISQELALKFSGTLSANTTTDSGASFTLTLPVAP</sequence>
<keyword evidence="13 15" id="KW-0472">Membrane</keyword>
<evidence type="ECO:0000256" key="7">
    <source>
        <dbReference type="ARBA" id="ARBA00022692"/>
    </source>
</evidence>
<evidence type="ECO:0000256" key="13">
    <source>
        <dbReference type="ARBA" id="ARBA00023136"/>
    </source>
</evidence>
<dbReference type="Pfam" id="PF02518">
    <property type="entry name" value="HATPase_c"/>
    <property type="match status" value="1"/>
</dbReference>
<dbReference type="InterPro" id="IPR005467">
    <property type="entry name" value="His_kinase_dom"/>
</dbReference>
<evidence type="ECO:0000256" key="9">
    <source>
        <dbReference type="ARBA" id="ARBA00022777"/>
    </source>
</evidence>
<keyword evidence="9" id="KW-0418">Kinase</keyword>
<evidence type="ECO:0000256" key="11">
    <source>
        <dbReference type="ARBA" id="ARBA00022989"/>
    </source>
</evidence>
<keyword evidence="5" id="KW-0597">Phosphoprotein</keyword>
<evidence type="ECO:0000259" key="16">
    <source>
        <dbReference type="PROSITE" id="PS50109"/>
    </source>
</evidence>
<dbReference type="Pfam" id="PF00512">
    <property type="entry name" value="HisKA"/>
    <property type="match status" value="1"/>
</dbReference>
<dbReference type="InterPro" id="IPR033479">
    <property type="entry name" value="dCache_1"/>
</dbReference>
<gene>
    <name evidence="17" type="ORF">P0Y65_09470</name>
</gene>
<evidence type="ECO:0000256" key="8">
    <source>
        <dbReference type="ARBA" id="ARBA00022741"/>
    </source>
</evidence>
<keyword evidence="8" id="KW-0547">Nucleotide-binding</keyword>
<evidence type="ECO:0000256" key="2">
    <source>
        <dbReference type="ARBA" id="ARBA00004651"/>
    </source>
</evidence>
<dbReference type="InterPro" id="IPR003594">
    <property type="entry name" value="HATPase_dom"/>
</dbReference>
<evidence type="ECO:0000256" key="3">
    <source>
        <dbReference type="ARBA" id="ARBA00012438"/>
    </source>
</evidence>
<dbReference type="Proteomes" id="UP001217476">
    <property type="component" value="Chromosome"/>
</dbReference>
<evidence type="ECO:0000256" key="4">
    <source>
        <dbReference type="ARBA" id="ARBA00022475"/>
    </source>
</evidence>
<dbReference type="Pfam" id="PF02743">
    <property type="entry name" value="dCache_1"/>
    <property type="match status" value="1"/>
</dbReference>
<proteinExistence type="predicted"/>
<dbReference type="SMART" id="SM00388">
    <property type="entry name" value="HisKA"/>
    <property type="match status" value="1"/>
</dbReference>
<dbReference type="InterPro" id="IPR003661">
    <property type="entry name" value="HisK_dim/P_dom"/>
</dbReference>
<protein>
    <recommendedName>
        <fullName evidence="3">histidine kinase</fullName>
        <ecNumber evidence="3">2.7.13.3</ecNumber>
    </recommendedName>
</protein>
<dbReference type="CDD" id="cd00082">
    <property type="entry name" value="HisKA"/>
    <property type="match status" value="1"/>
</dbReference>